<name>A0A6A0A9N0_HAELA</name>
<keyword evidence="2" id="KW-1185">Reference proteome</keyword>
<gene>
    <name evidence="1" type="ORF">HaLaN_27990</name>
</gene>
<proteinExistence type="predicted"/>
<sequence>MDRPERHMRLNFILAAEQPAAFQVAKD</sequence>
<dbReference type="Proteomes" id="UP000485058">
    <property type="component" value="Unassembled WGS sequence"/>
</dbReference>
<organism evidence="1 2">
    <name type="scientific">Haematococcus lacustris</name>
    <name type="common">Green alga</name>
    <name type="synonym">Haematococcus pluvialis</name>
    <dbReference type="NCBI Taxonomy" id="44745"/>
    <lineage>
        <taxon>Eukaryota</taxon>
        <taxon>Viridiplantae</taxon>
        <taxon>Chlorophyta</taxon>
        <taxon>core chlorophytes</taxon>
        <taxon>Chlorophyceae</taxon>
        <taxon>CS clade</taxon>
        <taxon>Chlamydomonadales</taxon>
        <taxon>Haematococcaceae</taxon>
        <taxon>Haematococcus</taxon>
    </lineage>
</organism>
<dbReference type="AlphaFoldDB" id="A0A6A0A9N0"/>
<dbReference type="EMBL" id="BLLF01004302">
    <property type="protein sequence ID" value="GFH29346.1"/>
    <property type="molecule type" value="Genomic_DNA"/>
</dbReference>
<feature type="non-terminal residue" evidence="1">
    <location>
        <position position="1"/>
    </location>
</feature>
<evidence type="ECO:0000313" key="2">
    <source>
        <dbReference type="Proteomes" id="UP000485058"/>
    </source>
</evidence>
<reference evidence="1 2" key="1">
    <citation type="submission" date="2020-02" db="EMBL/GenBank/DDBJ databases">
        <title>Draft genome sequence of Haematococcus lacustris strain NIES-144.</title>
        <authorList>
            <person name="Morimoto D."/>
            <person name="Nakagawa S."/>
            <person name="Yoshida T."/>
            <person name="Sawayama S."/>
        </authorList>
    </citation>
    <scope>NUCLEOTIDE SEQUENCE [LARGE SCALE GENOMIC DNA]</scope>
    <source>
        <strain evidence="1 2">NIES-144</strain>
    </source>
</reference>
<accession>A0A6A0A9N0</accession>
<comment type="caution">
    <text evidence="1">The sequence shown here is derived from an EMBL/GenBank/DDBJ whole genome shotgun (WGS) entry which is preliminary data.</text>
</comment>
<evidence type="ECO:0000313" key="1">
    <source>
        <dbReference type="EMBL" id="GFH29346.1"/>
    </source>
</evidence>
<protein>
    <submittedName>
        <fullName evidence="1">Uncharacterized protein</fullName>
    </submittedName>
</protein>